<reference evidence="4" key="1">
    <citation type="submission" date="2017-04" db="EMBL/GenBank/DDBJ databases">
        <title>Population genomics of picophytoplankton unveils novel chromosome hypervariability.</title>
        <authorList>
            <consortium name="DOE Joint Genome Institute"/>
            <person name="Blanc-Mathieu R."/>
            <person name="Krasovec M."/>
            <person name="Hebrard M."/>
            <person name="Yau S."/>
            <person name="Desgranges E."/>
            <person name="Martin J."/>
            <person name="Schackwitz W."/>
            <person name="Kuo A."/>
            <person name="Salin G."/>
            <person name="Donnadieu C."/>
            <person name="Desdevises Y."/>
            <person name="Sanchez-Ferandin S."/>
            <person name="Moreau H."/>
            <person name="Rivals E."/>
            <person name="Grigoriev I.V."/>
            <person name="Grimsley N."/>
            <person name="Eyre-Walker A."/>
            <person name="Piganeau G."/>
        </authorList>
    </citation>
    <scope>NUCLEOTIDE SEQUENCE [LARGE SCALE GENOMIC DNA]</scope>
    <source>
        <strain evidence="4">RCC 1115</strain>
    </source>
</reference>
<protein>
    <recommendedName>
        <fullName evidence="5">Ankyrin repeat</fullName>
    </recommendedName>
</protein>
<dbReference type="InterPro" id="IPR036770">
    <property type="entry name" value="Ankyrin_rpt-contain_sf"/>
</dbReference>
<feature type="region of interest" description="Disordered" evidence="3">
    <location>
        <begin position="1320"/>
        <end position="1352"/>
    </location>
</feature>
<name>A0A1Y5HYL2_OSTTA</name>
<feature type="compositionally biased region" description="Basic and acidic residues" evidence="3">
    <location>
        <begin position="12"/>
        <end position="31"/>
    </location>
</feature>
<accession>A0A1Y5HYL2</accession>
<dbReference type="EMBL" id="KZ155838">
    <property type="protein sequence ID" value="OUS42359.1"/>
    <property type="molecule type" value="Genomic_DNA"/>
</dbReference>
<keyword evidence="1" id="KW-0677">Repeat</keyword>
<dbReference type="Gene3D" id="1.25.40.20">
    <property type="entry name" value="Ankyrin repeat-containing domain"/>
    <property type="match status" value="1"/>
</dbReference>
<dbReference type="Proteomes" id="UP000195557">
    <property type="component" value="Unassembled WGS sequence"/>
</dbReference>
<evidence type="ECO:0000256" key="1">
    <source>
        <dbReference type="ARBA" id="ARBA00022737"/>
    </source>
</evidence>
<keyword evidence="2" id="KW-0040">ANK repeat</keyword>
<sequence length="1854" mass="203835">MQTSFKAGGDGDGARARWSEDGRGDESASDSVAREFARRVHVAGKVAERVRAEKVQTVELALAQAEHETNALRDGSIDNFALEEQRVTSDGTSGSAIWLTTCAVCEGASASDCRKLLEGCVKFQIDLNRVGNRTNHGKGISPLALLCMMLERSMVSPAQRRRLDDLEFMRAADRSESDGGVKIEGELYSQKVAEIRKMVLERDDEVKQSAEAIVEFATALLAAGADPNGMFEAKPETSLVADRRVAPYEGMPGTKGSPLFFCALAVISGAGDEALTLAARLISKGAEANVDCERPGINACCGKFLNPLTVCCAALEASIGYEFDNERKSRIARLGCLIVQCCADVKLNVESTFTHRLTVDELAVRRVAPFECQTSLRGPAIFILACAIAEGVGASAVALMDVIMERSGKFRVNEVIVGARPHHGLVLPLLTMVLDAIDAPASFNSTGYMSTKDWWESAALKASVSDMGSMLGSQMSKPEGSMSGLDRVTKEDVDSVESFLPEINDAAFDGAGATARREEAETKKAKKTYVKSPSEIAQEENHDAKAREIAQAIAEAERAKYQEKEQIAIESDEGVDNEETLNAKGATMYEDEDGNTFVVGYTDEMLKSNSGVFQDESRMTPEELELARAKAQTEREENGRRLIEACKRATFEIIERGEELIDVASKKLGIDSAEDIETLFNRPRQAQLDCIDLAKRLLKNGINPKVKMTLTREYVHTCPEMTATPLSIVCGYIARGIPEMIPLMEALVKAGADVSTRGLGPYPISAPPIFALALALYHGVEGAADALEGLLKNYNVVVDIKAIFPDGSKSTTLIQLIHALRVGRASRERVQLLIELLLEKGADPNLCCIEVFSEHIPEAYIEAMKLSNYQTPPVTFFKLPETNLLSARSEENAQAASVVHRLRQPSMDLALLNPDVHEDLSDGELRSLEFGKIFDEVKKLKDIQRAGSEADTESVRSSMFGSMKNFDFGAPFPALPDRSGECEYPPLFWAIEAAAKEGHVEALKVVRLLISLGADVTYMIEKNYHSWAEGSLVALAVMSALEAATPFSPPEEEEDHNRISVGEVLLRLNQAAEPAEGNDDALDNVAEHTLLQRGLNEEIAKGKERGTLKSKIEEQETATNPDIVRRAAVLNSLVLERPNDRREYKVTDVHYKNVDESSQDRSENENTYKLVQGVLRPEHSRFGPRHLAARRGIPGLTRTVAVAHTSIESRAIELTRAQNEQRTNEIRRAAVNNTTKHLPIATPVATSVTSSDQNIYATKSDSMSDEYVAVDHKEEEFAMAEVEEAMRREREKMMLRGQIVPLRAVENANKVKRITRREQTIHDDSVRSSELAQQAHWPSDDEFGTDTGAPGPTDMDKLYEEVEAIGPPSQHGDQEACGEADNREVVQWDSPPRLSREELELRHNSRAKTTLAVAVELLERCGTEHIDAFGRNPLLEIFGVGLIPYEYTPLFIALYGAATSKSQEQLTVGVTLAKMCINKGANVNKIGLHSILAPGARMNVSEQVKAHRVARFKELRKRYDDGDLSVMQERLDDGLVINPETSIKMRSYPLMWAVTTAIRAESRKLGCERIVQHMLMEGADPTSISLDSVDVRTGADARLRHGSVLYLWGTDVDLWKMSQSAYQSTMSVRLNIARMLSECGARSTYRAKSCMPYVSSHLEAAASGKWLVKGKDGYGIVAAPDKSETQPLDNIESFKVRVARALHSDGAQKRHVTIESELDKKVGALRNQGASDAIGTWLWPDADESMTEKIPTGSDNITYRLSSESPYVHVQRQGQIEIVNLSDAEDEEASTVPSYDKLEAMTIAEAKTLEEERTAKHALRKRQAAVVRATFAGTLDDTTKTMIDETLLPHKLLH</sequence>
<feature type="region of interest" description="Disordered" evidence="3">
    <location>
        <begin position="1"/>
        <end position="31"/>
    </location>
</feature>
<evidence type="ECO:0000256" key="2">
    <source>
        <dbReference type="ARBA" id="ARBA00023043"/>
    </source>
</evidence>
<proteinExistence type="predicted"/>
<dbReference type="InterPro" id="IPR050745">
    <property type="entry name" value="Multifunctional_regulatory"/>
</dbReference>
<gene>
    <name evidence="4" type="ORF">BE221DRAFT_62613</name>
</gene>
<feature type="region of interest" description="Disordered" evidence="3">
    <location>
        <begin position="512"/>
        <end position="543"/>
    </location>
</feature>
<organism evidence="4">
    <name type="scientific">Ostreococcus tauri</name>
    <name type="common">Marine green alga</name>
    <dbReference type="NCBI Taxonomy" id="70448"/>
    <lineage>
        <taxon>Eukaryota</taxon>
        <taxon>Viridiplantae</taxon>
        <taxon>Chlorophyta</taxon>
        <taxon>Mamiellophyceae</taxon>
        <taxon>Mamiellales</taxon>
        <taxon>Bathycoccaceae</taxon>
        <taxon>Ostreococcus</taxon>
    </lineage>
</organism>
<evidence type="ECO:0008006" key="5">
    <source>
        <dbReference type="Google" id="ProtNLM"/>
    </source>
</evidence>
<dbReference type="InterPro" id="IPR002110">
    <property type="entry name" value="Ankyrin_rpt"/>
</dbReference>
<dbReference type="SMART" id="SM00248">
    <property type="entry name" value="ANK"/>
    <property type="match status" value="3"/>
</dbReference>
<evidence type="ECO:0000313" key="4">
    <source>
        <dbReference type="EMBL" id="OUS42359.1"/>
    </source>
</evidence>
<evidence type="ECO:0000256" key="3">
    <source>
        <dbReference type="SAM" id="MobiDB-lite"/>
    </source>
</evidence>
<dbReference type="PANTHER" id="PTHR24189">
    <property type="entry name" value="MYOTROPHIN"/>
    <property type="match status" value="1"/>
</dbReference>
<dbReference type="PANTHER" id="PTHR24189:SF50">
    <property type="entry name" value="ANKYRIN REPEAT AND SOCS BOX PROTEIN 2"/>
    <property type="match status" value="1"/>
</dbReference>